<organism evidence="10">
    <name type="scientific">Fagus sylvatica</name>
    <name type="common">Beechnut</name>
    <dbReference type="NCBI Taxonomy" id="28930"/>
    <lineage>
        <taxon>Eukaryota</taxon>
        <taxon>Viridiplantae</taxon>
        <taxon>Streptophyta</taxon>
        <taxon>Embryophyta</taxon>
        <taxon>Tracheophyta</taxon>
        <taxon>Spermatophyta</taxon>
        <taxon>Magnoliopsida</taxon>
        <taxon>eudicotyledons</taxon>
        <taxon>Gunneridae</taxon>
        <taxon>Pentapetalae</taxon>
        <taxon>rosids</taxon>
        <taxon>fabids</taxon>
        <taxon>Fagales</taxon>
        <taxon>Fagaceae</taxon>
        <taxon>Fagus</taxon>
    </lineage>
</organism>
<dbReference type="GO" id="GO:0030599">
    <property type="term" value="F:pectinesterase activity"/>
    <property type="evidence" value="ECO:0007669"/>
    <property type="project" value="UniProtKB-EC"/>
</dbReference>
<gene>
    <name evidence="10" type="ORF">FSB_LOCUS54518</name>
</gene>
<reference evidence="10" key="1">
    <citation type="submission" date="2018-02" db="EMBL/GenBank/DDBJ databases">
        <authorList>
            <person name="Cohen D.B."/>
            <person name="Kent A.D."/>
        </authorList>
    </citation>
    <scope>NUCLEOTIDE SEQUENCE</scope>
</reference>
<dbReference type="SUPFAM" id="SSF51126">
    <property type="entry name" value="Pectin lyase-like"/>
    <property type="match status" value="1"/>
</dbReference>
<keyword evidence="8" id="KW-0732">Signal</keyword>
<keyword evidence="5" id="KW-0964">Secreted</keyword>
<proteinExistence type="inferred from homology"/>
<comment type="similarity">
    <text evidence="3">Belongs to the pectinesterase family.</text>
</comment>
<evidence type="ECO:0000256" key="8">
    <source>
        <dbReference type="SAM" id="SignalP"/>
    </source>
</evidence>
<evidence type="ECO:0000313" key="10">
    <source>
        <dbReference type="EMBL" id="SPD26636.1"/>
    </source>
</evidence>
<dbReference type="AlphaFoldDB" id="A0A2N9IM23"/>
<comment type="subcellular location">
    <subcellularLocation>
        <location evidence="1">Secreted</location>
        <location evidence="1">Cell wall</location>
    </subcellularLocation>
</comment>
<evidence type="ECO:0000256" key="3">
    <source>
        <dbReference type="ARBA" id="ARBA00008891"/>
    </source>
</evidence>
<dbReference type="Gene3D" id="2.160.20.10">
    <property type="entry name" value="Single-stranded right-handed beta-helix, Pectin lyase-like"/>
    <property type="match status" value="1"/>
</dbReference>
<accession>A0A2N9IM23</accession>
<evidence type="ECO:0000259" key="9">
    <source>
        <dbReference type="Pfam" id="PF01095"/>
    </source>
</evidence>
<evidence type="ECO:0000256" key="4">
    <source>
        <dbReference type="ARBA" id="ARBA00013229"/>
    </source>
</evidence>
<dbReference type="EC" id="3.1.1.11" evidence="4"/>
<dbReference type="InterPro" id="IPR000070">
    <property type="entry name" value="Pectinesterase_cat"/>
</dbReference>
<dbReference type="EMBL" id="OIVN01006160">
    <property type="protein sequence ID" value="SPD26636.1"/>
    <property type="molecule type" value="Genomic_DNA"/>
</dbReference>
<evidence type="ECO:0000256" key="2">
    <source>
        <dbReference type="ARBA" id="ARBA00005184"/>
    </source>
</evidence>
<evidence type="ECO:0000256" key="6">
    <source>
        <dbReference type="ARBA" id="ARBA00022801"/>
    </source>
</evidence>
<comment type="pathway">
    <text evidence="2">Glycan metabolism; pectin degradation; 2-dehydro-3-deoxy-D-gluconate from pectin: step 1/5.</text>
</comment>
<dbReference type="InterPro" id="IPR011050">
    <property type="entry name" value="Pectin_lyase_fold/virulence"/>
</dbReference>
<keyword evidence="5" id="KW-0134">Cell wall</keyword>
<dbReference type="PANTHER" id="PTHR31321">
    <property type="entry name" value="ACYL-COA THIOESTER HYDROLASE YBHC-RELATED"/>
    <property type="match status" value="1"/>
</dbReference>
<protein>
    <recommendedName>
        <fullName evidence="4">pectinesterase</fullName>
        <ecNumber evidence="4">3.1.1.11</ecNumber>
    </recommendedName>
</protein>
<evidence type="ECO:0000256" key="7">
    <source>
        <dbReference type="ARBA" id="ARBA00023085"/>
    </source>
</evidence>
<dbReference type="Pfam" id="PF01095">
    <property type="entry name" value="Pectinesterase"/>
    <property type="match status" value="1"/>
</dbReference>
<keyword evidence="7" id="KW-0063">Aspartyl esterase</keyword>
<feature type="domain" description="Pectinesterase catalytic" evidence="9">
    <location>
        <begin position="44"/>
        <end position="173"/>
    </location>
</feature>
<feature type="signal peptide" evidence="8">
    <location>
        <begin position="1"/>
        <end position="20"/>
    </location>
</feature>
<dbReference type="PANTHER" id="PTHR31321:SF134">
    <property type="entry name" value="PECTINESTERASE"/>
    <property type="match status" value="1"/>
</dbReference>
<dbReference type="GO" id="GO:0042545">
    <property type="term" value="P:cell wall modification"/>
    <property type="evidence" value="ECO:0007669"/>
    <property type="project" value="InterPro"/>
</dbReference>
<evidence type="ECO:0000256" key="5">
    <source>
        <dbReference type="ARBA" id="ARBA00022512"/>
    </source>
</evidence>
<sequence>MLLVLYKLWLLESLGTKLLSINVPFLGSKIPCGTTKGAITSINATLKKCVINYSIGEYGPESYGYITAHGRDSDDDPSGYVFKNCKFTGNGKAYLGRSWRPFARVIITDSVLLEVVEPQGWYAWNYVGYEADMTYAEYNCMGPGADTSKRVPWEKKLSEVELSQFTKISFIDNEGWIANLPVRVMY</sequence>
<feature type="chain" id="PRO_5014750799" description="pectinesterase" evidence="8">
    <location>
        <begin position="21"/>
        <end position="186"/>
    </location>
</feature>
<evidence type="ECO:0000256" key="1">
    <source>
        <dbReference type="ARBA" id="ARBA00004191"/>
    </source>
</evidence>
<dbReference type="UniPathway" id="UPA00545">
    <property type="reaction ID" value="UER00823"/>
</dbReference>
<dbReference type="InterPro" id="IPR012334">
    <property type="entry name" value="Pectin_lyas_fold"/>
</dbReference>
<dbReference type="GO" id="GO:0045490">
    <property type="term" value="P:pectin catabolic process"/>
    <property type="evidence" value="ECO:0007669"/>
    <property type="project" value="UniProtKB-UniPathway"/>
</dbReference>
<name>A0A2N9IM23_FAGSY</name>
<keyword evidence="6" id="KW-0378">Hydrolase</keyword>